<dbReference type="GO" id="GO:0006044">
    <property type="term" value="P:N-acetylglucosamine metabolic process"/>
    <property type="evidence" value="ECO:0007669"/>
    <property type="project" value="TreeGrafter"/>
</dbReference>
<dbReference type="PANTHER" id="PTHR35020:SF2">
    <property type="entry name" value="N-ACETYLGLUCOSAMINE-INDUCED PROTEIN 1"/>
    <property type="match status" value="1"/>
</dbReference>
<name>A0A9W8IMC3_9FUNG</name>
<dbReference type="Proteomes" id="UP001140074">
    <property type="component" value="Unassembled WGS sequence"/>
</dbReference>
<sequence length="227" mass="24953">MAQLRVDTTSRTALSSLSAVKMAAGGGGGGSRFNGLLTPPDSPLALKAQQLKNKASEVVAVASEDEPKGGREWIRHPVSWSQFKCYVDAQNLEPLGRSLETHTTYETVMEANRKEYGSVAKYLTTHVLPDFIASTTATGFDPHSALVAEDFELHVNDFPYYLGDGVEHWVLWCRKRLSPGFAAPAAAVQAIHAKFGANIEWRYFVNPVAKQSVPQLSHAHVFVKRTW</sequence>
<dbReference type="PANTHER" id="PTHR35020">
    <property type="entry name" value="N-ACETYLGLUCOSAMINE-INDUCED PROTEIN 1"/>
    <property type="match status" value="1"/>
</dbReference>
<dbReference type="GO" id="GO:0005737">
    <property type="term" value="C:cytoplasm"/>
    <property type="evidence" value="ECO:0007669"/>
    <property type="project" value="TreeGrafter"/>
</dbReference>
<dbReference type="Pfam" id="PF12239">
    <property type="entry name" value="DUF3605"/>
    <property type="match status" value="1"/>
</dbReference>
<dbReference type="InterPro" id="IPR022036">
    <property type="entry name" value="DUF3605"/>
</dbReference>
<dbReference type="EMBL" id="JANBUY010000044">
    <property type="protein sequence ID" value="KAJ2866139.1"/>
    <property type="molecule type" value="Genomic_DNA"/>
</dbReference>
<organism evidence="1 2">
    <name type="scientific">Coemansia aciculifera</name>
    <dbReference type="NCBI Taxonomy" id="417176"/>
    <lineage>
        <taxon>Eukaryota</taxon>
        <taxon>Fungi</taxon>
        <taxon>Fungi incertae sedis</taxon>
        <taxon>Zoopagomycota</taxon>
        <taxon>Kickxellomycotina</taxon>
        <taxon>Kickxellomycetes</taxon>
        <taxon>Kickxellales</taxon>
        <taxon>Kickxellaceae</taxon>
        <taxon>Coemansia</taxon>
    </lineage>
</organism>
<keyword evidence="2" id="KW-1185">Reference proteome</keyword>
<protein>
    <submittedName>
        <fullName evidence="1">Uncharacterized protein</fullName>
    </submittedName>
</protein>
<accession>A0A9W8IMC3</accession>
<evidence type="ECO:0000313" key="2">
    <source>
        <dbReference type="Proteomes" id="UP001140074"/>
    </source>
</evidence>
<proteinExistence type="predicted"/>
<comment type="caution">
    <text evidence="1">The sequence shown here is derived from an EMBL/GenBank/DDBJ whole genome shotgun (WGS) entry which is preliminary data.</text>
</comment>
<reference evidence="1" key="1">
    <citation type="submission" date="2022-07" db="EMBL/GenBank/DDBJ databases">
        <title>Phylogenomic reconstructions and comparative analyses of Kickxellomycotina fungi.</title>
        <authorList>
            <person name="Reynolds N.K."/>
            <person name="Stajich J.E."/>
            <person name="Barry K."/>
            <person name="Grigoriev I.V."/>
            <person name="Crous P."/>
            <person name="Smith M.E."/>
        </authorList>
    </citation>
    <scope>NUCLEOTIDE SEQUENCE</scope>
    <source>
        <strain evidence="1">RSA 476</strain>
    </source>
</reference>
<dbReference type="AlphaFoldDB" id="A0A9W8IMC3"/>
<evidence type="ECO:0000313" key="1">
    <source>
        <dbReference type="EMBL" id="KAJ2866139.1"/>
    </source>
</evidence>
<gene>
    <name evidence="1" type="ORF">GGH94_001758</name>
</gene>